<organism evidence="6 7">
    <name type="scientific">Kitasatospora griseola</name>
    <name type="common">Streptomyces griseolosporeus</name>
    <dbReference type="NCBI Taxonomy" id="2064"/>
    <lineage>
        <taxon>Bacteria</taxon>
        <taxon>Bacillati</taxon>
        <taxon>Actinomycetota</taxon>
        <taxon>Actinomycetes</taxon>
        <taxon>Kitasatosporales</taxon>
        <taxon>Streptomycetaceae</taxon>
        <taxon>Kitasatospora</taxon>
    </lineage>
</organism>
<dbReference type="GO" id="GO:0004252">
    <property type="term" value="F:serine-type endopeptidase activity"/>
    <property type="evidence" value="ECO:0007669"/>
    <property type="project" value="InterPro"/>
</dbReference>
<dbReference type="PANTHER" id="PTHR14218">
    <property type="entry name" value="PROTEASE S8 TRIPEPTIDYL PEPTIDASE I CLN2"/>
    <property type="match status" value="1"/>
</dbReference>
<evidence type="ECO:0000256" key="3">
    <source>
        <dbReference type="ARBA" id="ARBA00022825"/>
    </source>
</evidence>
<dbReference type="Gene3D" id="3.40.50.200">
    <property type="entry name" value="Peptidase S8/S53 domain"/>
    <property type="match status" value="1"/>
</dbReference>
<keyword evidence="1" id="KW-0645">Protease</keyword>
<dbReference type="PANTHER" id="PTHR14218:SF15">
    <property type="entry name" value="TRIPEPTIDYL-PEPTIDASE 1"/>
    <property type="match status" value="1"/>
</dbReference>
<feature type="domain" description="Peptidase S53" evidence="5">
    <location>
        <begin position="62"/>
        <end position="389"/>
    </location>
</feature>
<keyword evidence="4" id="KW-0732">Signal</keyword>
<dbReference type="Proteomes" id="UP000032066">
    <property type="component" value="Unassembled WGS sequence"/>
</dbReference>
<evidence type="ECO:0000313" key="7">
    <source>
        <dbReference type="Proteomes" id="UP000032066"/>
    </source>
</evidence>
<dbReference type="AlphaFoldDB" id="A0A0D0PUM9"/>
<gene>
    <name evidence="6" type="ORF">TR51_30910</name>
</gene>
<accession>A0A0D0PUM9</accession>
<dbReference type="Pfam" id="PF00082">
    <property type="entry name" value="Peptidase_S8"/>
    <property type="match status" value="1"/>
</dbReference>
<dbReference type="PATRIC" id="fig|2064.6.peg.6555"/>
<dbReference type="EMBL" id="JXZB01000004">
    <property type="protein sequence ID" value="KIQ64122.1"/>
    <property type="molecule type" value="Genomic_DNA"/>
</dbReference>
<feature type="signal peptide" evidence="4">
    <location>
        <begin position="1"/>
        <end position="24"/>
    </location>
</feature>
<evidence type="ECO:0000256" key="1">
    <source>
        <dbReference type="ARBA" id="ARBA00022670"/>
    </source>
</evidence>
<dbReference type="CDD" id="cd04056">
    <property type="entry name" value="Peptidases_S53"/>
    <property type="match status" value="1"/>
</dbReference>
<dbReference type="GO" id="GO:0006508">
    <property type="term" value="P:proteolysis"/>
    <property type="evidence" value="ECO:0007669"/>
    <property type="project" value="UniProtKB-KW"/>
</dbReference>
<proteinExistence type="predicted"/>
<keyword evidence="7" id="KW-1185">Reference proteome</keyword>
<comment type="caution">
    <text evidence="6">The sequence shown here is derived from an EMBL/GenBank/DDBJ whole genome shotgun (WGS) entry which is preliminary data.</text>
</comment>
<dbReference type="InterPro" id="IPR030400">
    <property type="entry name" value="Sedolisin_dom"/>
</dbReference>
<feature type="chain" id="PRO_5039508578" evidence="4">
    <location>
        <begin position="25"/>
        <end position="389"/>
    </location>
</feature>
<sequence>MRTFALTTAAALLTTLTAAAPTHADTHHHAAHWVRSCARPTAADTAACNALRVVRPASDQGGYGPADLLDAYGLPADGGAGATIAVVDAYDDPNAEADLGVYRSHYGLPACTTDSGCFRKTDQRGGSRLPRTDSAWAGETALDLAMVSAIAPRAHLILVEADSAGMSDLGTAVNTAVGLGAKFVSISWGGSESVNSATYDSRYFDHPGVAIAVASGDGGYGVIFPASSPHVTAVGGTSLRTDASLRGWTENVWSTTSSEGAGSGCSARLAKPTWQKDTGCTRRTVADVAAVADPETGVAVYQSFGGSGWYTYGGTSAAAPIITAAYALAGAPPAGSSPASFPYAHPAALNDVVTGSTSTCRPAYLCTAGPGYDGPTGLGTPNGVGAFRN</sequence>
<dbReference type="InterPro" id="IPR023828">
    <property type="entry name" value="Peptidase_S8_Ser-AS"/>
</dbReference>
<keyword evidence="2" id="KW-0378">Hydrolase</keyword>
<name>A0A0D0PUM9_KITGR</name>
<keyword evidence="3" id="KW-0720">Serine protease</keyword>
<protein>
    <submittedName>
        <fullName evidence="6">Peptidase S8</fullName>
    </submittedName>
</protein>
<dbReference type="PROSITE" id="PS51695">
    <property type="entry name" value="SEDOLISIN"/>
    <property type="match status" value="1"/>
</dbReference>
<dbReference type="SUPFAM" id="SSF52743">
    <property type="entry name" value="Subtilisin-like"/>
    <property type="match status" value="1"/>
</dbReference>
<dbReference type="PROSITE" id="PS00138">
    <property type="entry name" value="SUBTILASE_SER"/>
    <property type="match status" value="1"/>
</dbReference>
<reference evidence="6 7" key="1">
    <citation type="submission" date="2015-02" db="EMBL/GenBank/DDBJ databases">
        <title>Draft genome sequence of Kitasatospora griseola MF730-N6, a bafilomycin, terpentecin and satosporin producer.</title>
        <authorList>
            <person name="Arens J.C."/>
            <person name="Haltli B."/>
            <person name="Kerr R.G."/>
        </authorList>
    </citation>
    <scope>NUCLEOTIDE SEQUENCE [LARGE SCALE GENOMIC DNA]</scope>
    <source>
        <strain evidence="6 7">MF730-N6</strain>
    </source>
</reference>
<dbReference type="STRING" id="2064.TR51_30910"/>
<dbReference type="InterPro" id="IPR050819">
    <property type="entry name" value="Tripeptidyl-peptidase_I"/>
</dbReference>
<dbReference type="InterPro" id="IPR000209">
    <property type="entry name" value="Peptidase_S8/S53_dom"/>
</dbReference>
<dbReference type="GO" id="GO:0008240">
    <property type="term" value="F:tripeptidyl-peptidase activity"/>
    <property type="evidence" value="ECO:0007669"/>
    <property type="project" value="TreeGrafter"/>
</dbReference>
<evidence type="ECO:0000256" key="4">
    <source>
        <dbReference type="SAM" id="SignalP"/>
    </source>
</evidence>
<dbReference type="InterPro" id="IPR036852">
    <property type="entry name" value="Peptidase_S8/S53_dom_sf"/>
</dbReference>
<evidence type="ECO:0000259" key="5">
    <source>
        <dbReference type="PROSITE" id="PS51695"/>
    </source>
</evidence>
<evidence type="ECO:0000313" key="6">
    <source>
        <dbReference type="EMBL" id="KIQ64122.1"/>
    </source>
</evidence>
<evidence type="ECO:0000256" key="2">
    <source>
        <dbReference type="ARBA" id="ARBA00022801"/>
    </source>
</evidence>